<comment type="caution">
    <text evidence="1">The sequence shown here is derived from an EMBL/GenBank/DDBJ whole genome shotgun (WGS) entry which is preliminary data.</text>
</comment>
<dbReference type="Pfam" id="PF09424">
    <property type="entry name" value="YqeY"/>
    <property type="match status" value="1"/>
</dbReference>
<protein>
    <submittedName>
        <fullName evidence="1">Aspartyl-tRNA amidotransferase</fullName>
    </submittedName>
</protein>
<name>A0A2G9YUM7_9BACT</name>
<dbReference type="InterPro" id="IPR019004">
    <property type="entry name" value="YqeY/Aim41"/>
</dbReference>
<dbReference type="InterPro" id="IPR023168">
    <property type="entry name" value="GatB_Yqey_C_2"/>
</dbReference>
<sequence length="164" mass="18342">MTLKEQIRNDLKNSLKEGNEVSCSVLRFLLASIQSKQTEKQFALSKKGTVPEDKLKEESELNDEETMSAILSDVKKRKDSISAFEKGGRQDLVEKEKNELLVLQKYLPEQLSEEEIKKVAERAIKKIGASSIKEMGKVMAEAMIELKGKADGTLVSKVIKSLLS</sequence>
<dbReference type="InterPro" id="IPR003789">
    <property type="entry name" value="Asn/Gln_tRNA_amidoTrase-B-like"/>
</dbReference>
<proteinExistence type="predicted"/>
<dbReference type="Gene3D" id="1.10.10.410">
    <property type="match status" value="1"/>
</dbReference>
<dbReference type="PANTHER" id="PTHR28055">
    <property type="entry name" value="ALTERED INHERITANCE OF MITOCHONDRIA PROTEIN 41, MITOCHONDRIAL"/>
    <property type="match status" value="1"/>
</dbReference>
<dbReference type="Proteomes" id="UP000229976">
    <property type="component" value="Unassembled WGS sequence"/>
</dbReference>
<dbReference type="PANTHER" id="PTHR28055:SF1">
    <property type="entry name" value="ALTERED INHERITANCE OF MITOCHONDRIA PROTEIN 41, MITOCHONDRIAL"/>
    <property type="match status" value="1"/>
</dbReference>
<dbReference type="InterPro" id="IPR042184">
    <property type="entry name" value="YqeY/Aim41_N"/>
</dbReference>
<dbReference type="GO" id="GO:0016884">
    <property type="term" value="F:carbon-nitrogen ligase activity, with glutamine as amido-N-donor"/>
    <property type="evidence" value="ECO:0007669"/>
    <property type="project" value="InterPro"/>
</dbReference>
<organism evidence="1 2">
    <name type="scientific">Candidatus Nealsonbacteria bacterium CG23_combo_of_CG06-09_8_20_14_all_39_17</name>
    <dbReference type="NCBI Taxonomy" id="1974722"/>
    <lineage>
        <taxon>Bacteria</taxon>
        <taxon>Candidatus Nealsoniibacteriota</taxon>
    </lineage>
</organism>
<dbReference type="EMBL" id="PCRO01000016">
    <property type="protein sequence ID" value="PIP22938.1"/>
    <property type="molecule type" value="Genomic_DNA"/>
</dbReference>
<dbReference type="SUPFAM" id="SSF89095">
    <property type="entry name" value="GatB/YqeY motif"/>
    <property type="match status" value="1"/>
</dbReference>
<keyword evidence="1" id="KW-0808">Transferase</keyword>
<evidence type="ECO:0000313" key="1">
    <source>
        <dbReference type="EMBL" id="PIP22938.1"/>
    </source>
</evidence>
<reference evidence="1 2" key="1">
    <citation type="submission" date="2017-09" db="EMBL/GenBank/DDBJ databases">
        <title>Depth-based differentiation of microbial function through sediment-hosted aquifers and enrichment of novel symbionts in the deep terrestrial subsurface.</title>
        <authorList>
            <person name="Probst A.J."/>
            <person name="Ladd B."/>
            <person name="Jarett J.K."/>
            <person name="Geller-Mcgrath D.E."/>
            <person name="Sieber C.M."/>
            <person name="Emerson J.B."/>
            <person name="Anantharaman K."/>
            <person name="Thomas B.C."/>
            <person name="Malmstrom R."/>
            <person name="Stieglmeier M."/>
            <person name="Klingl A."/>
            <person name="Woyke T."/>
            <person name="Ryan C.M."/>
            <person name="Banfield J.F."/>
        </authorList>
    </citation>
    <scope>NUCLEOTIDE SEQUENCE [LARGE SCALE GENOMIC DNA]</scope>
    <source>
        <strain evidence="1">CG23_combo_of_CG06-09_8_20_14_all_39_17</strain>
    </source>
</reference>
<dbReference type="Gene3D" id="1.10.1510.10">
    <property type="entry name" value="Uncharacterised protein YqeY/AIM41 PF09424, N-terminal domain"/>
    <property type="match status" value="1"/>
</dbReference>
<accession>A0A2G9YUM7</accession>
<dbReference type="GO" id="GO:0016740">
    <property type="term" value="F:transferase activity"/>
    <property type="evidence" value="ECO:0007669"/>
    <property type="project" value="UniProtKB-KW"/>
</dbReference>
<gene>
    <name evidence="1" type="ORF">COX37_01285</name>
</gene>
<evidence type="ECO:0000313" key="2">
    <source>
        <dbReference type="Proteomes" id="UP000229976"/>
    </source>
</evidence>
<dbReference type="AlphaFoldDB" id="A0A2G9YUM7"/>